<keyword evidence="14" id="KW-0407">Ion channel</keyword>
<evidence type="ECO:0000256" key="1">
    <source>
        <dbReference type="ARBA" id="ARBA00004141"/>
    </source>
</evidence>
<feature type="transmembrane region" description="Helical" evidence="20">
    <location>
        <begin position="460"/>
        <end position="478"/>
    </location>
</feature>
<comment type="similarity">
    <text evidence="18">Belongs to the calcium channel alpha-1 subunit (TC 1.A.1.11) family.</text>
</comment>
<evidence type="ECO:0000256" key="15">
    <source>
        <dbReference type="ARBA" id="ARBA00036634"/>
    </source>
</evidence>
<evidence type="ECO:0000256" key="17">
    <source>
        <dbReference type="PIRSR" id="PIRSR602077-3"/>
    </source>
</evidence>
<keyword evidence="17" id="KW-0325">Glycoprotein</keyword>
<dbReference type="GO" id="GO:0007268">
    <property type="term" value="P:chemical synaptic transmission"/>
    <property type="evidence" value="ECO:0007669"/>
    <property type="project" value="TreeGrafter"/>
</dbReference>
<dbReference type="FunFam" id="1.20.120.350:FF:000011">
    <property type="entry name" value="Voltage-dependent N-type calcium channel subunit alpha"/>
    <property type="match status" value="1"/>
</dbReference>
<dbReference type="PRINTS" id="PR00167">
    <property type="entry name" value="CACHANNEL"/>
</dbReference>
<dbReference type="InterPro" id="IPR027359">
    <property type="entry name" value="Volt_channel_dom_sf"/>
</dbReference>
<feature type="transmembrane region" description="Helical" evidence="20">
    <location>
        <begin position="1047"/>
        <end position="1069"/>
    </location>
</feature>
<feature type="compositionally biased region" description="Basic and acidic residues" evidence="19">
    <location>
        <begin position="708"/>
        <end position="729"/>
    </location>
</feature>
<feature type="compositionally biased region" description="Basic and acidic residues" evidence="19">
    <location>
        <begin position="857"/>
        <end position="868"/>
    </location>
</feature>
<protein>
    <recommendedName>
        <fullName evidence="21">Ion transport domain-containing protein</fullName>
    </recommendedName>
</protein>
<keyword evidence="11 20" id="KW-1133">Transmembrane helix</keyword>
<evidence type="ECO:0000256" key="20">
    <source>
        <dbReference type="SAM" id="Phobius"/>
    </source>
</evidence>
<dbReference type="GO" id="GO:0098703">
    <property type="term" value="P:calcium ion import across plasma membrane"/>
    <property type="evidence" value="ECO:0007669"/>
    <property type="project" value="TreeGrafter"/>
</dbReference>
<reference evidence="22 23" key="1">
    <citation type="submission" date="2020-03" db="EMBL/GenBank/DDBJ databases">
        <title>Dissostichus mawsoni Genome sequencing and assembly.</title>
        <authorList>
            <person name="Park H."/>
        </authorList>
    </citation>
    <scope>NUCLEOTIDE SEQUENCE [LARGE SCALE GENOMIC DNA]</scope>
    <source>
        <strain evidence="22">DM0001</strain>
        <tissue evidence="22">Muscle</tissue>
    </source>
</reference>
<feature type="compositionally biased region" description="Basic and acidic residues" evidence="19">
    <location>
        <begin position="773"/>
        <end position="795"/>
    </location>
</feature>
<feature type="domain" description="Ion transport" evidence="21">
    <location>
        <begin position="90"/>
        <end position="165"/>
    </location>
</feature>
<dbReference type="GO" id="GO:0008331">
    <property type="term" value="F:high voltage-gated calcium channel activity"/>
    <property type="evidence" value="ECO:0007669"/>
    <property type="project" value="TreeGrafter"/>
</dbReference>
<dbReference type="EMBL" id="JAAKFY010000010">
    <property type="protein sequence ID" value="KAF3851718.1"/>
    <property type="molecule type" value="Genomic_DNA"/>
</dbReference>
<dbReference type="GO" id="GO:0005891">
    <property type="term" value="C:voltage-gated calcium channel complex"/>
    <property type="evidence" value="ECO:0007669"/>
    <property type="project" value="InterPro"/>
</dbReference>
<comment type="caution">
    <text evidence="22">The sequence shown here is derived from an EMBL/GenBank/DDBJ whole genome shotgun (WGS) entry which is preliminary data.</text>
</comment>
<keyword evidence="6 20" id="KW-0812">Transmembrane</keyword>
<evidence type="ECO:0000256" key="14">
    <source>
        <dbReference type="ARBA" id="ARBA00023303"/>
    </source>
</evidence>
<keyword evidence="8" id="KW-0677">Repeat</keyword>
<feature type="transmembrane region" description="Helical" evidence="20">
    <location>
        <begin position="1268"/>
        <end position="1288"/>
    </location>
</feature>
<feature type="transmembrane region" description="Helical" evidence="20">
    <location>
        <begin position="1238"/>
        <end position="1256"/>
    </location>
</feature>
<feature type="transmembrane region" description="Helical" evidence="20">
    <location>
        <begin position="1439"/>
        <end position="1463"/>
    </location>
</feature>
<keyword evidence="7 16" id="KW-0479">Metal-binding</keyword>
<keyword evidence="4 18" id="KW-0109">Calcium transport</keyword>
<feature type="domain" description="Ion transport" evidence="21">
    <location>
        <begin position="214"/>
        <end position="307"/>
    </location>
</feature>
<keyword evidence="23" id="KW-1185">Reference proteome</keyword>
<feature type="domain" description="Ion transport" evidence="21">
    <location>
        <begin position="1236"/>
        <end position="1472"/>
    </location>
</feature>
<dbReference type="Pfam" id="PF00520">
    <property type="entry name" value="Ion_trans"/>
    <property type="match status" value="5"/>
</dbReference>
<dbReference type="GO" id="GO:0043025">
    <property type="term" value="C:neuronal cell body"/>
    <property type="evidence" value="ECO:0007669"/>
    <property type="project" value="TreeGrafter"/>
</dbReference>
<dbReference type="FunFam" id="1.20.120.350:FF:000013">
    <property type="entry name" value="Voltage-dependent N-type calcium channel subunit alpha"/>
    <property type="match status" value="1"/>
</dbReference>
<dbReference type="FunFam" id="1.10.287.70:FF:000023">
    <property type="entry name" value="Voltage-dependent R-type calcium channel subunit alpha"/>
    <property type="match status" value="1"/>
</dbReference>
<accession>A0A7J5YU89</accession>
<evidence type="ECO:0000256" key="12">
    <source>
        <dbReference type="ARBA" id="ARBA00023065"/>
    </source>
</evidence>
<evidence type="ECO:0000256" key="3">
    <source>
        <dbReference type="ARBA" id="ARBA00022553"/>
    </source>
</evidence>
<feature type="transmembrane region" description="Helical" evidence="20">
    <location>
        <begin position="560"/>
        <end position="582"/>
    </location>
</feature>
<feature type="transmembrane region" description="Helical" evidence="20">
    <location>
        <begin position="130"/>
        <end position="150"/>
    </location>
</feature>
<feature type="transmembrane region" description="Helical" evidence="20">
    <location>
        <begin position="971"/>
        <end position="989"/>
    </location>
</feature>
<feature type="domain" description="Ion transport" evidence="21">
    <location>
        <begin position="433"/>
        <end position="610"/>
    </location>
</feature>
<feature type="region of interest" description="Disordered" evidence="19">
    <location>
        <begin position="677"/>
        <end position="909"/>
    </location>
</feature>
<dbReference type="Gene3D" id="6.10.250.2500">
    <property type="match status" value="1"/>
</dbReference>
<keyword evidence="12" id="KW-0406">Ion transport</keyword>
<dbReference type="FunFam" id="1.10.287.70:FF:000012">
    <property type="entry name" value="Voltage-dependent N-type calcium channel subunit alpha"/>
    <property type="match status" value="1"/>
</dbReference>
<keyword evidence="10 18" id="KW-0851">Voltage-gated channel</keyword>
<feature type="transmembrane region" description="Helical" evidence="20">
    <location>
        <begin position="1001"/>
        <end position="1019"/>
    </location>
</feature>
<dbReference type="Proteomes" id="UP000518266">
    <property type="component" value="Unassembled WGS sequence"/>
</dbReference>
<feature type="transmembrane region" description="Helical" evidence="20">
    <location>
        <begin position="230"/>
        <end position="253"/>
    </location>
</feature>
<feature type="domain" description="Ion transport" evidence="21">
    <location>
        <begin position="942"/>
        <end position="1190"/>
    </location>
</feature>
<dbReference type="PANTHER" id="PTHR45628:SF35">
    <property type="entry name" value="VOLTAGE-DEPENDENT N-TYPE CALCIUM CHANNEL SUBUNIT ALPHA"/>
    <property type="match status" value="1"/>
</dbReference>
<evidence type="ECO:0000256" key="8">
    <source>
        <dbReference type="ARBA" id="ARBA00022737"/>
    </source>
</evidence>
<evidence type="ECO:0000256" key="19">
    <source>
        <dbReference type="SAM" id="MobiDB-lite"/>
    </source>
</evidence>
<keyword evidence="5 18" id="KW-0107">Calcium channel</keyword>
<organism evidence="22 23">
    <name type="scientific">Dissostichus mawsoni</name>
    <name type="common">Antarctic cod</name>
    <dbReference type="NCBI Taxonomy" id="36200"/>
    <lineage>
        <taxon>Eukaryota</taxon>
        <taxon>Metazoa</taxon>
        <taxon>Chordata</taxon>
        <taxon>Craniata</taxon>
        <taxon>Vertebrata</taxon>
        <taxon>Euteleostomi</taxon>
        <taxon>Actinopterygii</taxon>
        <taxon>Neopterygii</taxon>
        <taxon>Teleostei</taxon>
        <taxon>Neoteleostei</taxon>
        <taxon>Acanthomorphata</taxon>
        <taxon>Eupercaria</taxon>
        <taxon>Perciformes</taxon>
        <taxon>Notothenioidei</taxon>
        <taxon>Nototheniidae</taxon>
        <taxon>Dissostichus</taxon>
    </lineage>
</organism>
<feature type="transmembrane region" description="Helical" evidence="20">
    <location>
        <begin position="273"/>
        <end position="297"/>
    </location>
</feature>
<evidence type="ECO:0000256" key="7">
    <source>
        <dbReference type="ARBA" id="ARBA00022723"/>
    </source>
</evidence>
<dbReference type="InterPro" id="IPR002077">
    <property type="entry name" value="VDCCAlpha1"/>
</dbReference>
<feature type="transmembrane region" description="Helical" evidence="20">
    <location>
        <begin position="93"/>
        <end position="110"/>
    </location>
</feature>
<keyword evidence="2" id="KW-0813">Transport</keyword>
<evidence type="ECO:0000256" key="2">
    <source>
        <dbReference type="ARBA" id="ARBA00022448"/>
    </source>
</evidence>
<dbReference type="FunFam" id="1.10.287.70:FF:000007">
    <property type="entry name" value="Voltage-dependent L-type calcium channel subunit alpha"/>
    <property type="match status" value="1"/>
</dbReference>
<keyword evidence="13 20" id="KW-0472">Membrane</keyword>
<keyword evidence="3" id="KW-0597">Phosphoprotein</keyword>
<dbReference type="InterPro" id="IPR005821">
    <property type="entry name" value="Ion_trans_dom"/>
</dbReference>
<evidence type="ECO:0000256" key="13">
    <source>
        <dbReference type="ARBA" id="ARBA00023136"/>
    </source>
</evidence>
<keyword evidence="9 16" id="KW-0106">Calcium</keyword>
<evidence type="ECO:0000256" key="11">
    <source>
        <dbReference type="ARBA" id="ARBA00022989"/>
    </source>
</evidence>
<feature type="transmembrane region" description="Helical" evidence="20">
    <location>
        <begin position="435"/>
        <end position="454"/>
    </location>
</feature>
<feature type="transmembrane region" description="Helical" evidence="20">
    <location>
        <begin position="1340"/>
        <end position="1369"/>
    </location>
</feature>
<evidence type="ECO:0000256" key="9">
    <source>
        <dbReference type="ARBA" id="ARBA00022837"/>
    </source>
</evidence>
<dbReference type="InterPro" id="IPR050599">
    <property type="entry name" value="VDCC_alpha-1_subunit"/>
</dbReference>
<dbReference type="SUPFAM" id="SSF81324">
    <property type="entry name" value="Voltage-gated potassium channels"/>
    <property type="match status" value="4"/>
</dbReference>
<evidence type="ECO:0000256" key="4">
    <source>
        <dbReference type="ARBA" id="ARBA00022568"/>
    </source>
</evidence>
<comment type="catalytic activity">
    <reaction evidence="15">
        <text>Ca(2+)(in) = Ca(2+)(out)</text>
        <dbReference type="Rhea" id="RHEA:29671"/>
        <dbReference type="ChEBI" id="CHEBI:29108"/>
    </reaction>
</comment>
<evidence type="ECO:0000313" key="23">
    <source>
        <dbReference type="Proteomes" id="UP000518266"/>
    </source>
</evidence>
<dbReference type="PANTHER" id="PTHR45628">
    <property type="entry name" value="VOLTAGE-DEPENDENT CALCIUM CHANNEL TYPE A SUBUNIT ALPHA-1"/>
    <property type="match status" value="1"/>
</dbReference>
<comment type="subcellular location">
    <subcellularLocation>
        <location evidence="1 18">Membrane</location>
        <topology evidence="1 18">Multi-pass membrane protein</topology>
    </subcellularLocation>
</comment>
<evidence type="ECO:0000313" key="22">
    <source>
        <dbReference type="EMBL" id="KAF3851718.1"/>
    </source>
</evidence>
<feature type="binding site" evidence="16">
    <location>
        <position position="244"/>
    </location>
    <ligand>
        <name>Ca(2+)</name>
        <dbReference type="ChEBI" id="CHEBI:29108"/>
    </ligand>
</feature>
<evidence type="ECO:0000256" key="6">
    <source>
        <dbReference type="ARBA" id="ARBA00022692"/>
    </source>
</evidence>
<name>A0A7J5YU89_DISMA</name>
<proteinExistence type="inferred from homology"/>
<evidence type="ECO:0000256" key="5">
    <source>
        <dbReference type="ARBA" id="ARBA00022673"/>
    </source>
</evidence>
<evidence type="ECO:0000256" key="16">
    <source>
        <dbReference type="PIRSR" id="PIRSR602077-1"/>
    </source>
</evidence>
<evidence type="ECO:0000256" key="10">
    <source>
        <dbReference type="ARBA" id="ARBA00022882"/>
    </source>
</evidence>
<feature type="transmembrane region" description="Helical" evidence="20">
    <location>
        <begin position="499"/>
        <end position="517"/>
    </location>
</feature>
<dbReference type="Gene3D" id="1.20.120.350">
    <property type="entry name" value="Voltage-gated potassium channels. Chain C"/>
    <property type="match status" value="4"/>
</dbReference>
<dbReference type="GO" id="GO:0045202">
    <property type="term" value="C:synapse"/>
    <property type="evidence" value="ECO:0007669"/>
    <property type="project" value="GOC"/>
</dbReference>
<feature type="binding site" evidence="16">
    <location>
        <position position="1130"/>
    </location>
    <ligand>
        <name>Ca(2+)</name>
        <dbReference type="ChEBI" id="CHEBI:29108"/>
    </ligand>
</feature>
<feature type="transmembrane region" description="Helical" evidence="20">
    <location>
        <begin position="941"/>
        <end position="959"/>
    </location>
</feature>
<evidence type="ECO:0000256" key="18">
    <source>
        <dbReference type="RuleBase" id="RU003808"/>
    </source>
</evidence>
<feature type="compositionally biased region" description="Basic and acidic residues" evidence="19">
    <location>
        <begin position="824"/>
        <end position="837"/>
    </location>
</feature>
<dbReference type="GO" id="GO:0046872">
    <property type="term" value="F:metal ion binding"/>
    <property type="evidence" value="ECO:0007669"/>
    <property type="project" value="UniProtKB-KW"/>
</dbReference>
<dbReference type="FunFam" id="1.20.120.350:FF:000001">
    <property type="entry name" value="Voltage-dependent L-type calcium channel subunit alpha"/>
    <property type="match status" value="1"/>
</dbReference>
<gene>
    <name evidence="22" type="ORF">F7725_013490</name>
</gene>
<dbReference type="Gene3D" id="1.10.287.70">
    <property type="match status" value="4"/>
</dbReference>
<feature type="transmembrane region" description="Helical" evidence="20">
    <location>
        <begin position="1159"/>
        <end position="1184"/>
    </location>
</feature>
<feature type="glycosylation site" description="N-linked (GlcNAc...) asparagine" evidence="17">
    <location>
        <position position="209"/>
    </location>
</feature>
<dbReference type="OrthoDB" id="431720at2759"/>
<evidence type="ECO:0000259" key="21">
    <source>
        <dbReference type="Pfam" id="PF00520"/>
    </source>
</evidence>
<sequence>MCCDAPSHPGGQFWFLKQHLLPPTMARFEEDLAGRYGGGGPAGPTRGVSRLPGVPRVYKQTMAQRARTMAIYNPIPVKQSCLAFLNTFTPFEYMILATIIANCIVLALEQHLPASDKTPMSERLDDTEPYFIGIFCFEAGIKIIALGFAFHKGSYLRSGWNAMDFGGGTEVHNEGHDTSAADRLAALLRNPHVADFPCGLEAPARTCENGTICKEYWTGPNYGITNFDNILFAILTVFQCITMEGWVEILYNVSPLAGSTSEMFANDASGNTWNWLYFIPLIIIGSFFMLNLVLGVLSGEFAKERERVEKRQEFLKLRRQRQIERELTGYLKWICKAEEVMLAEEDKHAEEKSLDGAWYKRKQTNSVLKRTKKSKNDLINAEEGEDHFTDISSVGSPFARASLKSKNENENSSYFRRKEKRLRFTIRHLVKSQSFYWTVLCLVGLNTLCVAIVHYDQPEWLTFALYLAEFVFLGLFLAEMSMKMYGLGPQNYFHSSFNCFDFGVIIGSIFEVIWAAIKPGASFGISVLRALRLLRIFKVTKYWNSLRNLVVSLLNSMKSIISLLFLLFLFIVVFALLGMQLFGGQFNFEDETPTTNFDTFPAAILTVFQWIKTLSLCLPCRSSLGRTGMQSCTMGSNPRGALKGGCSPPFISSFSLSLETDEEEQEEAINKKLALQKTKEGKEVSPMSATNISITAKDRAHHVHHSRSKEPGDSQGKEAKSERSRSREGGRRHHLQSSVDDSGGGGVTSERGHRHHHSHRQSWGGNRTVNSGEKGERRSCPKDGRSSNREGERNSRGVSGANGERRRRHTQGSRGQSTAEGEESNEKEKTHSHRFADSEGESLPLSPQQGSGGADWPSDRPEDSDNQRNVRRTCQSSIHVPPVTITSPLETPPSYRTMPMNDKTLAELGPSGPKPILPYSSMFIFGQTNPVRRLCHYIVTLRYFEMSILVVIAMSSIALAAEDPVLKYLDYAFTGVFTFEMMVDLGLLLHPGAYFRDLWNILDFIVVSGALVAFAFSGTKGKDISTIKSLRVLRAVFDCVVNSLKNVLNILIVYILFMFIFAVIAVQLFKGKFFFCTDESKGLEKDCKGQFLDYDTEEVAAMPREWRKYEFHYDNVLWAFLTLFTVSTGEGWPIVLKHSVDATFEDKGPSPGYRIEMSIFYVVYFVVFPFFFVNIFVALIIITFQEQGDKAMSECSLEKNERACIDFAINAKPLTRYMPQNTQSFQYRMWKFVVSPPFEYSIMIMIALNTVFHGAPDFYEAMLKNLNIVFTTLFSLECILKIIAFGPLNYLKDAWNVFDFVTVLGSITDILDRLLNLSFLRLFRAARLIKLLRQGYTIRILLWTFVQSFKALPYVCLLIAMLFFIYAIIGMQVFGNIAMNEDTAINHHNNFRTFLQALMLLFRSATGEAWHEIMLSCLSHRACDEQSGSQGKECGSDFAYFYFVSFIFLCSFLMLNLFVAVIMDNFEYLTRDSILGPHHLDEFIRWPYQVPRYVSDAAPHVPTVRFGKEMSAKSRLQAPCQNEHAHRRGQQRPLYFHTDGPHPHCPGDQTGLRHGSPATL</sequence>
<feature type="compositionally biased region" description="Polar residues" evidence="19">
    <location>
        <begin position="872"/>
        <end position="889"/>
    </location>
</feature>